<comment type="caution">
    <text evidence="1">The sequence shown here is derived from an EMBL/GenBank/DDBJ whole genome shotgun (WGS) entry which is preliminary data.</text>
</comment>
<sequence length="120" mass="13739">METAVHCASVVGKQAREVLHHLSECRPSSFTGAHPLSLAIYAEVARKGRHRLILLGNLRLFSSLPIENFKTTQQWRVLSFVDRKLNDGRKPSSREDKNYELMLQLQEGIRTIENRIGKDK</sequence>
<dbReference type="Proteomes" id="UP000324897">
    <property type="component" value="Chromosome 6"/>
</dbReference>
<organism evidence="1 2">
    <name type="scientific">Eragrostis curvula</name>
    <name type="common">weeping love grass</name>
    <dbReference type="NCBI Taxonomy" id="38414"/>
    <lineage>
        <taxon>Eukaryota</taxon>
        <taxon>Viridiplantae</taxon>
        <taxon>Streptophyta</taxon>
        <taxon>Embryophyta</taxon>
        <taxon>Tracheophyta</taxon>
        <taxon>Spermatophyta</taxon>
        <taxon>Magnoliopsida</taxon>
        <taxon>Liliopsida</taxon>
        <taxon>Poales</taxon>
        <taxon>Poaceae</taxon>
        <taxon>PACMAD clade</taxon>
        <taxon>Chloridoideae</taxon>
        <taxon>Eragrostideae</taxon>
        <taxon>Eragrostidinae</taxon>
        <taxon>Eragrostis</taxon>
    </lineage>
</organism>
<dbReference type="EMBL" id="RWGY01000002">
    <property type="protein sequence ID" value="TVU48945.1"/>
    <property type="molecule type" value="Genomic_DNA"/>
</dbReference>
<accession>A0A5J9WLU8</accession>
<evidence type="ECO:0000313" key="1">
    <source>
        <dbReference type="EMBL" id="TVU48945.1"/>
    </source>
</evidence>
<name>A0A5J9WLU8_9POAL</name>
<keyword evidence="2" id="KW-1185">Reference proteome</keyword>
<dbReference type="Gramene" id="TVU48945">
    <property type="protein sequence ID" value="TVU48945"/>
    <property type="gene ID" value="EJB05_00231"/>
</dbReference>
<feature type="non-terminal residue" evidence="1">
    <location>
        <position position="1"/>
    </location>
</feature>
<protein>
    <submittedName>
        <fullName evidence="1">Uncharacterized protein</fullName>
    </submittedName>
</protein>
<evidence type="ECO:0000313" key="2">
    <source>
        <dbReference type="Proteomes" id="UP000324897"/>
    </source>
</evidence>
<dbReference type="AlphaFoldDB" id="A0A5J9WLU8"/>
<reference evidence="1 2" key="1">
    <citation type="journal article" date="2019" name="Sci. Rep.">
        <title>A high-quality genome of Eragrostis curvula grass provides insights into Poaceae evolution and supports new strategies to enhance forage quality.</title>
        <authorList>
            <person name="Carballo J."/>
            <person name="Santos B.A.C.M."/>
            <person name="Zappacosta D."/>
            <person name="Garbus I."/>
            <person name="Selva J.P."/>
            <person name="Gallo C.A."/>
            <person name="Diaz A."/>
            <person name="Albertini E."/>
            <person name="Caccamo M."/>
            <person name="Echenique V."/>
        </authorList>
    </citation>
    <scope>NUCLEOTIDE SEQUENCE [LARGE SCALE GENOMIC DNA]</scope>
    <source>
        <strain evidence="2">cv. Victoria</strain>
        <tissue evidence="1">Leaf</tissue>
    </source>
</reference>
<proteinExistence type="predicted"/>
<gene>
    <name evidence="1" type="ORF">EJB05_00231</name>
</gene>